<dbReference type="PROSITE" id="PS00108">
    <property type="entry name" value="PROTEIN_KINASE_ST"/>
    <property type="match status" value="1"/>
</dbReference>
<dbReference type="InterPro" id="IPR000719">
    <property type="entry name" value="Prot_kinase_dom"/>
</dbReference>
<dbReference type="GO" id="GO:0005737">
    <property type="term" value="C:cytoplasm"/>
    <property type="evidence" value="ECO:0007669"/>
    <property type="project" value="TreeGrafter"/>
</dbReference>
<reference evidence="12 13" key="1">
    <citation type="journal article" date="2018" name="BMC Genomics">
        <title>The genome of Naegleria lovaniensis, the basis for a comparative approach to unravel pathogenicity factors of the human pathogenic amoeba N. fowleri.</title>
        <authorList>
            <person name="Liechti N."/>
            <person name="Schurch N."/>
            <person name="Bruggmann R."/>
            <person name="Wittwer M."/>
        </authorList>
    </citation>
    <scope>NUCLEOTIDE SEQUENCE [LARGE SCALE GENOMIC DNA]</scope>
    <source>
        <strain evidence="12 13">ATCC 30569</strain>
    </source>
</reference>
<dbReference type="Gene3D" id="2.60.220.50">
    <property type="match status" value="1"/>
</dbReference>
<evidence type="ECO:0000256" key="9">
    <source>
        <dbReference type="SAM" id="Phobius"/>
    </source>
</evidence>
<dbReference type="EMBL" id="PYSW02000015">
    <property type="protein sequence ID" value="KAG2386703.1"/>
    <property type="molecule type" value="Genomic_DNA"/>
</dbReference>
<feature type="domain" description="Protein kinase" evidence="10">
    <location>
        <begin position="1054"/>
        <end position="1325"/>
    </location>
</feature>
<accession>A0AA88GUS9</accession>
<dbReference type="RefSeq" id="XP_044550695.1">
    <property type="nucleotide sequence ID" value="XM_044691866.1"/>
</dbReference>
<dbReference type="PROSITE" id="PS50011">
    <property type="entry name" value="PROTEIN_KINASE_DOM"/>
    <property type="match status" value="1"/>
</dbReference>
<evidence type="ECO:0000259" key="11">
    <source>
        <dbReference type="PROSITE" id="PS50221"/>
    </source>
</evidence>
<evidence type="ECO:0000256" key="1">
    <source>
        <dbReference type="ARBA" id="ARBA00004370"/>
    </source>
</evidence>
<keyword evidence="7" id="KW-1015">Disulfide bond</keyword>
<dbReference type="Proteomes" id="UP000816034">
    <property type="component" value="Unassembled WGS sequence"/>
</dbReference>
<dbReference type="PROSITE" id="PS50221">
    <property type="entry name" value="GAIN_B"/>
    <property type="match status" value="1"/>
</dbReference>
<keyword evidence="13" id="KW-1185">Reference proteome</keyword>
<dbReference type="SMART" id="SM00220">
    <property type="entry name" value="S_TKc"/>
    <property type="match status" value="1"/>
</dbReference>
<keyword evidence="6 9" id="KW-0472">Membrane</keyword>
<gene>
    <name evidence="12" type="ORF">C9374_002447</name>
</gene>
<keyword evidence="5 9" id="KW-1133">Transmembrane helix</keyword>
<dbReference type="InterPro" id="IPR000203">
    <property type="entry name" value="GPS"/>
</dbReference>
<sequence>MSQHHPSSSLHGSISSSQYSSHTINTYSFKIHFLSCCCSTLLLLFLFCSCFLQQTVNAQSIRLEISHHTVVASSQEVIFTLNPTNPFSASSYSSIVFSCVSAACSGSSVIGGGDNKKPFAILTTGWTPYASLIEKQVFEFKATVVRNSIEEVSNSVFLTVLPKAMNLQSTNLWNPGEIMKCDGANCYYESFLDVIPKTYGSKAVGEVSIRYLLDGVPITAWEDKQFFKISASQLVASSGNVRNLTAMVMSQTLQNSTFTTMITGSVDLYGFYLIKGGNRTHSMDKDLYLSIGSSNLKNYPLSLLSSVTWTCSRSQSGATPCPFTSFVTSGLNTQIKASDLLALNITGRFYFKAQVTSIYGEQATLNSTIDLSAISLPNLYAEPLAPFISCFSGSATTFSARIFVDQISAAMTIARVVGQQSDFGSSTSKHTTQKGTIFTVTINAYNCQKIQYAETYGITLQNGVTMYVYLTSMIVRLDAPSAVNYYSMNKYAYESYGVAVWEMASLNNQDLSLLEITTDDGTVVVSKRNIYYSKLPYLTGNFKFWFSHKYGGKMYYPAYSNPYLPSSLSNLGCNNLLVYANTAMDYINNQLGSLNLTSVKRISEMDTLLKSFLFCSYGSTFTDNQASLYYFRQLATTVAGNMLTEVEKAKDLMHDMDDYLAKMLKSFTQNILTFTNVTGIYDEVMKNGAWKTALIGNVQLVTSNGMEIPYFPSGASTFLVDSAMDGSNQNMEQYASNIAQAVDALHSLYESSNSTLTLKGFKMMTRYLYSLTETQSLSSGLEANPVNVSITFPKSGIVDNGFFGDYRLATSSMAVSQPQNETKVANTFVIPMVVTAHITRLEDNSILSVSNLTETIKISFDRYQPSRTNYDDYVNGNLKVACVYYDTVSEKWSLSGVTTRIKSSDGFLTIECETTHLSSFAVIYQDVSRGLSGGAIAGIVIGSLVVFGCLVGLIVTAVLVGYFVIYPRVMKNKKISSSEREKTGTTTSTKLETVNMIKSPTVSDTTSPIPLSQDTDKNFTNSLFISEYSSVRTDNVASSPSSASSTMDLVSKKYEILEKIGAGAFGSVFKARYLLYSGKPGEAEYVAIKRVNLTGLSELNEKFQEAVNMFKNKHENIVTLQDAIVDQNTMSLFLAMKYYSFGDLEKKVKAKQRLSEKMLKQIIYQVCKGLNYIQVESGMIHRDVKPSNIFIDSIDEKEQRIRVVLSDFGLAKESDMMSSFSFAGTPYFMSPQLLIGSKYSFNTDIFSLGCSIFIMITFDASQSLAQLYLRNQSNVNVVHSFITESIEKAAPHQYSKEFMDVLLQMLEFDADKRPNAKDILEMSFFKDIQ</sequence>
<dbReference type="InterPro" id="IPR053235">
    <property type="entry name" value="Ser_Thr_kinase"/>
</dbReference>
<proteinExistence type="predicted"/>
<dbReference type="GO" id="GO:0005524">
    <property type="term" value="F:ATP binding"/>
    <property type="evidence" value="ECO:0007669"/>
    <property type="project" value="UniProtKB-UniRule"/>
</dbReference>
<dbReference type="PROSITE" id="PS00107">
    <property type="entry name" value="PROTEIN_KINASE_ATP"/>
    <property type="match status" value="1"/>
</dbReference>
<dbReference type="PANTHER" id="PTHR24361">
    <property type="entry name" value="MITOGEN-ACTIVATED KINASE KINASE KINASE"/>
    <property type="match status" value="1"/>
</dbReference>
<evidence type="ECO:0000256" key="2">
    <source>
        <dbReference type="ARBA" id="ARBA00022692"/>
    </source>
</evidence>
<dbReference type="GeneID" id="68094903"/>
<evidence type="ECO:0000259" key="10">
    <source>
        <dbReference type="PROSITE" id="PS50011"/>
    </source>
</evidence>
<dbReference type="SUPFAM" id="SSF56112">
    <property type="entry name" value="Protein kinase-like (PK-like)"/>
    <property type="match status" value="1"/>
</dbReference>
<dbReference type="Gene3D" id="1.10.510.10">
    <property type="entry name" value="Transferase(Phosphotransferase) domain 1"/>
    <property type="match status" value="1"/>
</dbReference>
<feature type="transmembrane region" description="Helical" evidence="9">
    <location>
        <begin position="935"/>
        <end position="965"/>
    </location>
</feature>
<evidence type="ECO:0000256" key="3">
    <source>
        <dbReference type="ARBA" id="ARBA00022741"/>
    </source>
</evidence>
<feature type="domain" description="GAIN-B" evidence="11">
    <location>
        <begin position="746"/>
        <end position="930"/>
    </location>
</feature>
<name>A0AA88GUS9_NAELO</name>
<organism evidence="12 13">
    <name type="scientific">Naegleria lovaniensis</name>
    <name type="common">Amoeba</name>
    <dbReference type="NCBI Taxonomy" id="51637"/>
    <lineage>
        <taxon>Eukaryota</taxon>
        <taxon>Discoba</taxon>
        <taxon>Heterolobosea</taxon>
        <taxon>Tetramitia</taxon>
        <taxon>Eutetramitia</taxon>
        <taxon>Vahlkampfiidae</taxon>
        <taxon>Naegleria</taxon>
    </lineage>
</organism>
<feature type="binding site" evidence="8">
    <location>
        <position position="1089"/>
    </location>
    <ligand>
        <name>ATP</name>
        <dbReference type="ChEBI" id="CHEBI:30616"/>
    </ligand>
</feature>
<evidence type="ECO:0000256" key="7">
    <source>
        <dbReference type="ARBA" id="ARBA00023157"/>
    </source>
</evidence>
<dbReference type="InterPro" id="IPR046338">
    <property type="entry name" value="GAIN_dom_sf"/>
</dbReference>
<dbReference type="InterPro" id="IPR017441">
    <property type="entry name" value="Protein_kinase_ATP_BS"/>
</dbReference>
<protein>
    <recommendedName>
        <fullName evidence="14">Protein kinase domain-containing protein</fullName>
    </recommendedName>
</protein>
<evidence type="ECO:0000256" key="5">
    <source>
        <dbReference type="ARBA" id="ARBA00022989"/>
    </source>
</evidence>
<dbReference type="Gene3D" id="3.30.200.20">
    <property type="entry name" value="Phosphorylase Kinase, domain 1"/>
    <property type="match status" value="1"/>
</dbReference>
<keyword evidence="4 8" id="KW-0067">ATP-binding</keyword>
<comment type="caution">
    <text evidence="12">The sequence shown here is derived from an EMBL/GenBank/DDBJ whole genome shotgun (WGS) entry which is preliminary data.</text>
</comment>
<dbReference type="SMART" id="SM00303">
    <property type="entry name" value="GPS"/>
    <property type="match status" value="1"/>
</dbReference>
<evidence type="ECO:0000313" key="12">
    <source>
        <dbReference type="EMBL" id="KAG2386703.1"/>
    </source>
</evidence>
<comment type="subcellular location">
    <subcellularLocation>
        <location evidence="1">Membrane</location>
    </subcellularLocation>
</comment>
<evidence type="ECO:0000256" key="8">
    <source>
        <dbReference type="PROSITE-ProRule" id="PRU10141"/>
    </source>
</evidence>
<evidence type="ECO:0008006" key="14">
    <source>
        <dbReference type="Google" id="ProtNLM"/>
    </source>
</evidence>
<dbReference type="Pfam" id="PF00069">
    <property type="entry name" value="Pkinase"/>
    <property type="match status" value="1"/>
</dbReference>
<dbReference type="GO" id="GO:0016020">
    <property type="term" value="C:membrane"/>
    <property type="evidence" value="ECO:0007669"/>
    <property type="project" value="UniProtKB-SubCell"/>
</dbReference>
<dbReference type="InterPro" id="IPR011009">
    <property type="entry name" value="Kinase-like_dom_sf"/>
</dbReference>
<dbReference type="GO" id="GO:0004674">
    <property type="term" value="F:protein serine/threonine kinase activity"/>
    <property type="evidence" value="ECO:0007669"/>
    <property type="project" value="TreeGrafter"/>
</dbReference>
<evidence type="ECO:0000313" key="13">
    <source>
        <dbReference type="Proteomes" id="UP000816034"/>
    </source>
</evidence>
<evidence type="ECO:0000256" key="6">
    <source>
        <dbReference type="ARBA" id="ARBA00023136"/>
    </source>
</evidence>
<evidence type="ECO:0000256" key="4">
    <source>
        <dbReference type="ARBA" id="ARBA00022840"/>
    </source>
</evidence>
<keyword evidence="3 8" id="KW-0547">Nucleotide-binding</keyword>
<dbReference type="InterPro" id="IPR008271">
    <property type="entry name" value="Ser/Thr_kinase_AS"/>
</dbReference>
<dbReference type="InterPro" id="IPR057244">
    <property type="entry name" value="GAIN_B"/>
</dbReference>
<keyword evidence="2 9" id="KW-0812">Transmembrane</keyword>